<sequence>MTSSLQAVVVDCRNPQAQAAFWAKVLGRTSVERNTDEYLVSDPARQATPLYFMKVPEPRVGKNRLHLDLVTEGALDDEVSRLMALGAHFVEVRQDPATLDNPDTWAVLEDPEGNVFCAASSSTVTGWA</sequence>
<evidence type="ECO:0000313" key="2">
    <source>
        <dbReference type="EMBL" id="MBA8804518.1"/>
    </source>
</evidence>
<dbReference type="Pfam" id="PF18029">
    <property type="entry name" value="Glyoxalase_6"/>
    <property type="match status" value="1"/>
</dbReference>
<keyword evidence="2" id="KW-0560">Oxidoreductase</keyword>
<keyword evidence="2" id="KW-0223">Dioxygenase</keyword>
<dbReference type="PANTHER" id="PTHR35908">
    <property type="entry name" value="HYPOTHETICAL FUSION PROTEIN"/>
    <property type="match status" value="1"/>
</dbReference>
<keyword evidence="3" id="KW-1185">Reference proteome</keyword>
<evidence type="ECO:0000313" key="3">
    <source>
        <dbReference type="Proteomes" id="UP000580910"/>
    </source>
</evidence>
<dbReference type="AlphaFoldDB" id="A0A7W3J1D9"/>
<keyword evidence="2" id="KW-0456">Lyase</keyword>
<dbReference type="PANTHER" id="PTHR35908:SF1">
    <property type="entry name" value="CONSERVED PROTEIN"/>
    <property type="match status" value="1"/>
</dbReference>
<dbReference type="SUPFAM" id="SSF54593">
    <property type="entry name" value="Glyoxalase/Bleomycin resistance protein/Dihydroxybiphenyl dioxygenase"/>
    <property type="match status" value="1"/>
</dbReference>
<comment type="caution">
    <text evidence="2">The sequence shown here is derived from an EMBL/GenBank/DDBJ whole genome shotgun (WGS) entry which is preliminary data.</text>
</comment>
<organism evidence="2 3">
    <name type="scientific">Nocardioides ginsengisegetis</name>
    <dbReference type="NCBI Taxonomy" id="661491"/>
    <lineage>
        <taxon>Bacteria</taxon>
        <taxon>Bacillati</taxon>
        <taxon>Actinomycetota</taxon>
        <taxon>Actinomycetes</taxon>
        <taxon>Propionibacteriales</taxon>
        <taxon>Nocardioidaceae</taxon>
        <taxon>Nocardioides</taxon>
    </lineage>
</organism>
<gene>
    <name evidence="2" type="ORF">FB382_002809</name>
</gene>
<dbReference type="InterPro" id="IPR041581">
    <property type="entry name" value="Glyoxalase_6"/>
</dbReference>
<dbReference type="EMBL" id="JACGXA010000001">
    <property type="protein sequence ID" value="MBA8804518.1"/>
    <property type="molecule type" value="Genomic_DNA"/>
</dbReference>
<proteinExistence type="predicted"/>
<accession>A0A7W3J1D9</accession>
<dbReference type="RefSeq" id="WP_182540094.1">
    <property type="nucleotide sequence ID" value="NZ_JACGXA010000001.1"/>
</dbReference>
<dbReference type="Proteomes" id="UP000580910">
    <property type="component" value="Unassembled WGS sequence"/>
</dbReference>
<reference evidence="2 3" key="1">
    <citation type="submission" date="2020-07" db="EMBL/GenBank/DDBJ databases">
        <title>Sequencing the genomes of 1000 actinobacteria strains.</title>
        <authorList>
            <person name="Klenk H.-P."/>
        </authorList>
    </citation>
    <scope>NUCLEOTIDE SEQUENCE [LARGE SCALE GENOMIC DNA]</scope>
    <source>
        <strain evidence="2 3">DSM 21349</strain>
    </source>
</reference>
<dbReference type="InterPro" id="IPR029068">
    <property type="entry name" value="Glyas_Bleomycin-R_OHBP_Dase"/>
</dbReference>
<evidence type="ECO:0000259" key="1">
    <source>
        <dbReference type="Pfam" id="PF18029"/>
    </source>
</evidence>
<feature type="domain" description="Glyoxalase-like" evidence="1">
    <location>
        <begin position="7"/>
        <end position="118"/>
    </location>
</feature>
<name>A0A7W3J1D9_9ACTN</name>
<protein>
    <submittedName>
        <fullName evidence="2">Catechol 2,3-dioxygenase-like lactoylglutathione lyase family enzyme</fullName>
    </submittedName>
</protein>
<dbReference type="GO" id="GO:0051213">
    <property type="term" value="F:dioxygenase activity"/>
    <property type="evidence" value="ECO:0007669"/>
    <property type="project" value="UniProtKB-KW"/>
</dbReference>
<dbReference type="Gene3D" id="3.10.180.10">
    <property type="entry name" value="2,3-Dihydroxybiphenyl 1,2-Dioxygenase, domain 1"/>
    <property type="match status" value="1"/>
</dbReference>
<dbReference type="GO" id="GO:0016829">
    <property type="term" value="F:lyase activity"/>
    <property type="evidence" value="ECO:0007669"/>
    <property type="project" value="UniProtKB-KW"/>
</dbReference>